<dbReference type="SMART" id="SM01409">
    <property type="entry name" value="RNA_pol_Rpb6"/>
    <property type="match status" value="1"/>
</dbReference>
<evidence type="ECO:0000256" key="12">
    <source>
        <dbReference type="SAM" id="MobiDB-lite"/>
    </source>
</evidence>
<evidence type="ECO:0000256" key="2">
    <source>
        <dbReference type="ARBA" id="ARBA00012418"/>
    </source>
</evidence>
<dbReference type="EMBL" id="CP070872">
    <property type="protein sequence ID" value="QSE76570.1"/>
    <property type="molecule type" value="Genomic_DNA"/>
</dbReference>
<evidence type="ECO:0000256" key="7">
    <source>
        <dbReference type="ARBA" id="ARBA00023163"/>
    </source>
</evidence>
<keyword evidence="4 11" id="KW-0240">DNA-directed RNA polymerase</keyword>
<keyword evidence="6 11" id="KW-0548">Nucleotidyltransferase</keyword>
<dbReference type="RefSeq" id="WP_075525338.1">
    <property type="nucleotide sequence ID" value="NZ_BNDT01000004.1"/>
</dbReference>
<dbReference type="SUPFAM" id="SSF63562">
    <property type="entry name" value="RPB6/omega subunit-like"/>
    <property type="match status" value="1"/>
</dbReference>
<keyword evidence="14" id="KW-1185">Reference proteome</keyword>
<comment type="subunit">
    <text evidence="11">The RNAP catalytic core consists of 2 alpha, 1 beta, 1 beta' and 1 omega subunit. When a sigma factor is associated with the core the holoenzyme is formed, which can initiate transcription.</text>
</comment>
<dbReference type="NCBIfam" id="TIGR00690">
    <property type="entry name" value="rpoZ"/>
    <property type="match status" value="1"/>
</dbReference>
<evidence type="ECO:0000256" key="1">
    <source>
        <dbReference type="ARBA" id="ARBA00006711"/>
    </source>
</evidence>
<evidence type="ECO:0000256" key="10">
    <source>
        <dbReference type="ARBA" id="ARBA00048552"/>
    </source>
</evidence>
<dbReference type="InterPro" id="IPR003716">
    <property type="entry name" value="DNA-dir_RNA_pol_omega"/>
</dbReference>
<evidence type="ECO:0000313" key="13">
    <source>
        <dbReference type="EMBL" id="QSE76570.1"/>
    </source>
</evidence>
<evidence type="ECO:0000256" key="3">
    <source>
        <dbReference type="ARBA" id="ARBA00013725"/>
    </source>
</evidence>
<feature type="region of interest" description="Disordered" evidence="12">
    <location>
        <begin position="96"/>
        <end position="119"/>
    </location>
</feature>
<dbReference type="EC" id="2.7.7.6" evidence="2 11"/>
<sequence length="119" mass="13491">MMLEPSIDKLLDQVDSKYSLVVLEAKRAHELRDGERPTKEFKAVKRTLQALEEIADGTVKIHPAPELKRETLVEKRELERLQAKMKEQLIKEQIAKEEAEEEAKQKTSRAAKAAAAAAE</sequence>
<feature type="compositionally biased region" description="Basic and acidic residues" evidence="12">
    <location>
        <begin position="96"/>
        <end position="105"/>
    </location>
</feature>
<evidence type="ECO:0000256" key="6">
    <source>
        <dbReference type="ARBA" id="ARBA00022695"/>
    </source>
</evidence>
<evidence type="ECO:0000256" key="8">
    <source>
        <dbReference type="ARBA" id="ARBA00024694"/>
    </source>
</evidence>
<dbReference type="Pfam" id="PF01192">
    <property type="entry name" value="RNA_pol_Rpb6"/>
    <property type="match status" value="1"/>
</dbReference>
<dbReference type="GO" id="GO:0000428">
    <property type="term" value="C:DNA-directed RNA polymerase complex"/>
    <property type="evidence" value="ECO:0007669"/>
    <property type="project" value="UniProtKB-KW"/>
</dbReference>
<dbReference type="PANTHER" id="PTHR34476:SF1">
    <property type="entry name" value="DNA-DIRECTED RNA POLYMERASE SUBUNIT OMEGA"/>
    <property type="match status" value="1"/>
</dbReference>
<feature type="compositionally biased region" description="Low complexity" evidence="12">
    <location>
        <begin position="110"/>
        <end position="119"/>
    </location>
</feature>
<evidence type="ECO:0000256" key="11">
    <source>
        <dbReference type="HAMAP-Rule" id="MF_00366"/>
    </source>
</evidence>
<dbReference type="PANTHER" id="PTHR34476">
    <property type="entry name" value="DNA-DIRECTED RNA POLYMERASE SUBUNIT OMEGA"/>
    <property type="match status" value="1"/>
</dbReference>
<dbReference type="InterPro" id="IPR036161">
    <property type="entry name" value="RPB6/omega-like_sf"/>
</dbReference>
<protein>
    <recommendedName>
        <fullName evidence="3 11">DNA-directed RNA polymerase subunit omega</fullName>
        <shortName evidence="11">RNAP omega subunit</shortName>
        <ecNumber evidence="2 11">2.7.7.6</ecNumber>
    </recommendedName>
    <alternativeName>
        <fullName evidence="11">RNA polymerase omega subunit</fullName>
    </alternativeName>
    <alternativeName>
        <fullName evidence="9 11">Transcriptase subunit omega</fullName>
    </alternativeName>
</protein>
<dbReference type="AlphaFoldDB" id="A0AA45KFU0"/>
<proteinExistence type="inferred from homology"/>
<evidence type="ECO:0000256" key="4">
    <source>
        <dbReference type="ARBA" id="ARBA00022478"/>
    </source>
</evidence>
<evidence type="ECO:0000313" key="14">
    <source>
        <dbReference type="Proteomes" id="UP000663608"/>
    </source>
</evidence>
<dbReference type="Proteomes" id="UP000663608">
    <property type="component" value="Chromosome"/>
</dbReference>
<dbReference type="InterPro" id="IPR006110">
    <property type="entry name" value="Pol_omega/Rpo6/RPB6"/>
</dbReference>
<dbReference type="GO" id="GO:0006351">
    <property type="term" value="P:DNA-templated transcription"/>
    <property type="evidence" value="ECO:0007669"/>
    <property type="project" value="UniProtKB-UniRule"/>
</dbReference>
<evidence type="ECO:0000256" key="5">
    <source>
        <dbReference type="ARBA" id="ARBA00022679"/>
    </source>
</evidence>
<comment type="similarity">
    <text evidence="1 11">Belongs to the RNA polymerase subunit omega family.</text>
</comment>
<keyword evidence="7 11" id="KW-0804">Transcription</keyword>
<comment type="catalytic activity">
    <reaction evidence="10 11">
        <text>RNA(n) + a ribonucleoside 5'-triphosphate = RNA(n+1) + diphosphate</text>
        <dbReference type="Rhea" id="RHEA:21248"/>
        <dbReference type="Rhea" id="RHEA-COMP:14527"/>
        <dbReference type="Rhea" id="RHEA-COMP:17342"/>
        <dbReference type="ChEBI" id="CHEBI:33019"/>
        <dbReference type="ChEBI" id="CHEBI:61557"/>
        <dbReference type="ChEBI" id="CHEBI:140395"/>
        <dbReference type="EC" id="2.7.7.6"/>
    </reaction>
</comment>
<gene>
    <name evidence="11" type="primary">rpoZ</name>
    <name evidence="13" type="ORF">JW886_08930</name>
</gene>
<dbReference type="Gene3D" id="3.90.940.10">
    <property type="match status" value="1"/>
</dbReference>
<evidence type="ECO:0000256" key="9">
    <source>
        <dbReference type="ARBA" id="ARBA00029924"/>
    </source>
</evidence>
<comment type="function">
    <text evidence="8 11">Promotes RNA polymerase assembly. Latches the N- and C-terminal regions of the beta' subunit thereby facilitating its interaction with the beta and alpha subunits.</text>
</comment>
<keyword evidence="5 11" id="KW-0808">Transferase</keyword>
<reference evidence="13 14" key="1">
    <citation type="submission" date="2021-02" db="EMBL/GenBank/DDBJ databases">
        <title>Complete genome sequence of Lactococcus lactis strain K_LL004.</title>
        <authorList>
            <person name="Kim H.B."/>
        </authorList>
    </citation>
    <scope>NUCLEOTIDE SEQUENCE [LARGE SCALE GENOMIC DNA]</scope>
    <source>
        <strain evidence="13 14">K_LL004</strain>
    </source>
</reference>
<name>A0AA45KFU0_9LACT</name>
<organism evidence="13 14">
    <name type="scientific">Lactococcus taiwanensis</name>
    <dbReference type="NCBI Taxonomy" id="1151742"/>
    <lineage>
        <taxon>Bacteria</taxon>
        <taxon>Bacillati</taxon>
        <taxon>Bacillota</taxon>
        <taxon>Bacilli</taxon>
        <taxon>Lactobacillales</taxon>
        <taxon>Streptococcaceae</taxon>
        <taxon>Lactococcus</taxon>
    </lineage>
</organism>
<dbReference type="GO" id="GO:0003677">
    <property type="term" value="F:DNA binding"/>
    <property type="evidence" value="ECO:0007669"/>
    <property type="project" value="UniProtKB-UniRule"/>
</dbReference>
<accession>A0AA45KFU0</accession>
<dbReference type="KEGG" id="lti:JW886_08930"/>
<dbReference type="GO" id="GO:0003899">
    <property type="term" value="F:DNA-directed RNA polymerase activity"/>
    <property type="evidence" value="ECO:0007669"/>
    <property type="project" value="UniProtKB-UniRule"/>
</dbReference>
<dbReference type="HAMAP" id="MF_00366">
    <property type="entry name" value="RNApol_bact_RpoZ"/>
    <property type="match status" value="1"/>
</dbReference>